<dbReference type="InterPro" id="IPR050498">
    <property type="entry name" value="Ycf3"/>
</dbReference>
<evidence type="ECO:0000259" key="5">
    <source>
        <dbReference type="PROSITE" id="PS51755"/>
    </source>
</evidence>
<dbReference type="Gene3D" id="3.40.50.10070">
    <property type="entry name" value="TolB, N-terminal domain"/>
    <property type="match status" value="1"/>
</dbReference>
<dbReference type="InterPro" id="IPR001867">
    <property type="entry name" value="OmpR/PhoB-type_DNA-bd"/>
</dbReference>
<reference evidence="6 7" key="1">
    <citation type="submission" date="2014-03" db="EMBL/GenBank/DDBJ databases">
        <title>Bradyrhizobium valentinum sp. nov., isolated from effective nodules of Lupinus mariae-josephae, a lupine endemic of basic-lime soils in Eastern Spain.</title>
        <authorList>
            <person name="Duran D."/>
            <person name="Rey L."/>
            <person name="Navarro A."/>
            <person name="Busquets A."/>
            <person name="Imperial J."/>
            <person name="Ruiz-Argueso T."/>
        </authorList>
    </citation>
    <scope>NUCLEOTIDE SEQUENCE [LARGE SCALE GENOMIC DNA]</scope>
    <source>
        <strain evidence="6 7">Ro19</strain>
    </source>
</reference>
<dbReference type="InterPro" id="IPR016032">
    <property type="entry name" value="Sig_transdc_resp-reg_C-effctor"/>
</dbReference>
<name>A0A0R3MEK8_9BRAD</name>
<comment type="caution">
    <text evidence="6">The sequence shown here is derived from an EMBL/GenBank/DDBJ whole genome shotgun (WGS) entry which is preliminary data.</text>
</comment>
<keyword evidence="2" id="KW-0802">TPR repeat</keyword>
<dbReference type="PANTHER" id="PTHR44858">
    <property type="entry name" value="TETRATRICOPEPTIDE REPEAT PROTEIN 6"/>
    <property type="match status" value="1"/>
</dbReference>
<accession>A0A0R3MEK8</accession>
<dbReference type="SUPFAM" id="SSF52964">
    <property type="entry name" value="TolB, N-terminal domain"/>
    <property type="match status" value="1"/>
</dbReference>
<feature type="DNA-binding region" description="OmpR/PhoB-type" evidence="4">
    <location>
        <begin position="1"/>
        <end position="98"/>
    </location>
</feature>
<dbReference type="InterPro" id="IPR019734">
    <property type="entry name" value="TPR_rpt"/>
</dbReference>
<evidence type="ECO:0000256" key="2">
    <source>
        <dbReference type="ARBA" id="ARBA00022803"/>
    </source>
</evidence>
<dbReference type="SUPFAM" id="SSF48452">
    <property type="entry name" value="TPR-like"/>
    <property type="match status" value="1"/>
</dbReference>
<dbReference type="Proteomes" id="UP000052023">
    <property type="component" value="Unassembled WGS sequence"/>
</dbReference>
<evidence type="ECO:0000313" key="7">
    <source>
        <dbReference type="Proteomes" id="UP000052023"/>
    </source>
</evidence>
<dbReference type="SMART" id="SM00862">
    <property type="entry name" value="Trans_reg_C"/>
    <property type="match status" value="1"/>
</dbReference>
<dbReference type="CDD" id="cd00383">
    <property type="entry name" value="trans_reg_C"/>
    <property type="match status" value="1"/>
</dbReference>
<dbReference type="Gene3D" id="1.10.10.10">
    <property type="entry name" value="Winged helix-like DNA-binding domain superfamily/Winged helix DNA-binding domain"/>
    <property type="match status" value="1"/>
</dbReference>
<dbReference type="GO" id="GO:0003677">
    <property type="term" value="F:DNA binding"/>
    <property type="evidence" value="ECO:0007669"/>
    <property type="project" value="UniProtKB-UniRule"/>
</dbReference>
<protein>
    <submittedName>
        <fullName evidence="6">Adenylate cyclase</fullName>
    </submittedName>
</protein>
<sequence>MRYLFEDYAFDTDRRELYREADAVAITPQVFDLLEYLIRNRERVVSKEDIIRAVWNGRIVSDAALTTRLNAVRSAIGDSGEQQRLIKTLPRRGVRFVGTVRETPMAADSAVIADSDEQRIRSASDSVRVDGIVRHGPDTRTHNGVPMLRSPSAPRLSIVVLPFANIGGNPEQDYLVEGVTDSLTTDLSRLRNLFVISRNSAFSYKGKEIDVRQVGRELNVRYVLEGSVQRNSDRLRVNVQLIDAENGKHLWAERFEKSVGDLFDVQDEIVSRVAHTLHVQLILAEAQRAKRSPDPDATDLNFQGVACLYKGWTPEYLAQARSFFERALAVDHQSIAAMVGIANVDLIAVISLLTDDPTACLSAAETNAIKALSLAPDLAYAHLVLGGIYSTTNRAAQGITECEQALALDRNLVYAHSAIGLAKYYMGRAAETEAHILEAFRLSPRDMGAYQWMYFLGAAKIHLGADAEAVARLRRSIDLNRNLPPAHFALAAALGLLGALDEARAAAEAGLALSPGFTIRRLRAAKSSDNSIYLAGLERVCTGMRMAGVPEG</sequence>
<keyword evidence="3 4" id="KW-0238">DNA-binding</keyword>
<dbReference type="AlphaFoldDB" id="A0A0R3MEK8"/>
<dbReference type="EMBL" id="LLYA01000219">
    <property type="protein sequence ID" value="KRR16335.1"/>
    <property type="molecule type" value="Genomic_DNA"/>
</dbReference>
<dbReference type="InterPro" id="IPR036388">
    <property type="entry name" value="WH-like_DNA-bd_sf"/>
</dbReference>
<dbReference type="PROSITE" id="PS51755">
    <property type="entry name" value="OMPR_PHOB"/>
    <property type="match status" value="1"/>
</dbReference>
<dbReference type="Pfam" id="PF00486">
    <property type="entry name" value="Trans_reg_C"/>
    <property type="match status" value="1"/>
</dbReference>
<proteinExistence type="predicted"/>
<organism evidence="6 7">
    <name type="scientific">Bradyrhizobium retamae</name>
    <dbReference type="NCBI Taxonomy" id="1300035"/>
    <lineage>
        <taxon>Bacteria</taxon>
        <taxon>Pseudomonadati</taxon>
        <taxon>Pseudomonadota</taxon>
        <taxon>Alphaproteobacteria</taxon>
        <taxon>Hyphomicrobiales</taxon>
        <taxon>Nitrobacteraceae</taxon>
        <taxon>Bradyrhizobium</taxon>
    </lineage>
</organism>
<keyword evidence="1" id="KW-0677">Repeat</keyword>
<evidence type="ECO:0000256" key="1">
    <source>
        <dbReference type="ARBA" id="ARBA00022737"/>
    </source>
</evidence>
<dbReference type="InterPro" id="IPR011990">
    <property type="entry name" value="TPR-like_helical_dom_sf"/>
</dbReference>
<dbReference type="SUPFAM" id="SSF46894">
    <property type="entry name" value="C-terminal effector domain of the bipartite response regulators"/>
    <property type="match status" value="1"/>
</dbReference>
<evidence type="ECO:0000313" key="6">
    <source>
        <dbReference type="EMBL" id="KRR16335.1"/>
    </source>
</evidence>
<feature type="domain" description="OmpR/PhoB-type" evidence="5">
    <location>
        <begin position="1"/>
        <end position="98"/>
    </location>
</feature>
<dbReference type="Gene3D" id="1.25.40.10">
    <property type="entry name" value="Tetratricopeptide repeat domain"/>
    <property type="match status" value="2"/>
</dbReference>
<dbReference type="PANTHER" id="PTHR44858:SF1">
    <property type="entry name" value="UDP-N-ACETYLGLUCOSAMINE--PEPTIDE N-ACETYLGLUCOSAMINYLTRANSFERASE SPINDLY-RELATED"/>
    <property type="match status" value="1"/>
</dbReference>
<dbReference type="SMART" id="SM00028">
    <property type="entry name" value="TPR"/>
    <property type="match status" value="4"/>
</dbReference>
<dbReference type="GO" id="GO:0006355">
    <property type="term" value="P:regulation of DNA-templated transcription"/>
    <property type="evidence" value="ECO:0007669"/>
    <property type="project" value="InterPro"/>
</dbReference>
<dbReference type="RefSeq" id="WP_057847931.1">
    <property type="nucleotide sequence ID" value="NZ_LLYA01000219.1"/>
</dbReference>
<dbReference type="OrthoDB" id="54411at2"/>
<dbReference type="GO" id="GO:0000160">
    <property type="term" value="P:phosphorelay signal transduction system"/>
    <property type="evidence" value="ECO:0007669"/>
    <property type="project" value="InterPro"/>
</dbReference>
<keyword evidence="7" id="KW-1185">Reference proteome</keyword>
<gene>
    <name evidence="6" type="ORF">CQ13_36920</name>
</gene>
<evidence type="ECO:0000256" key="3">
    <source>
        <dbReference type="ARBA" id="ARBA00023125"/>
    </source>
</evidence>
<evidence type="ECO:0000256" key="4">
    <source>
        <dbReference type="PROSITE-ProRule" id="PRU01091"/>
    </source>
</evidence>